<evidence type="ECO:0000259" key="2">
    <source>
        <dbReference type="Pfam" id="PF02397"/>
    </source>
</evidence>
<keyword evidence="4" id="KW-1185">Reference proteome</keyword>
<accession>A0A2W1JVR0</accession>
<feature type="domain" description="Bacterial sugar transferase" evidence="2">
    <location>
        <begin position="4"/>
        <end position="196"/>
    </location>
</feature>
<protein>
    <submittedName>
        <fullName evidence="3">UDP-N-acetylgalactosamine-undecaprenyl-phosphateN-acetylgalactosaminephosphotransferase</fullName>
        <ecNumber evidence="3">2.7.8.40</ecNumber>
    </submittedName>
</protein>
<evidence type="ECO:0000256" key="1">
    <source>
        <dbReference type="ARBA" id="ARBA00006464"/>
    </source>
</evidence>
<name>A0A2W1JVR0_9CYAN</name>
<sequence length="198" mass="22359">MKAKRGFDFVCASLGLLILTPLFVVIAIGIKLDDRGSILFRQIRVGQLGHEFEIYKFRTMITDAETLGQQITVGNDSRITGIGALLRKYKLDELPQLINVWKGEMSLVGPRPEVPKYVNLYTPEQRNVLSVPPGITDLASIQFRNENDLLAGASNAEKTYVEEIMPRKLELNQIYISQASLLFDLRLILETLRQIVLN</sequence>
<dbReference type="AlphaFoldDB" id="A0A2W1JVR0"/>
<dbReference type="PANTHER" id="PTHR30576">
    <property type="entry name" value="COLANIC BIOSYNTHESIS UDP-GLUCOSE LIPID CARRIER TRANSFERASE"/>
    <property type="match status" value="1"/>
</dbReference>
<dbReference type="GO" id="GO:0016780">
    <property type="term" value="F:phosphotransferase activity, for other substituted phosphate groups"/>
    <property type="evidence" value="ECO:0007669"/>
    <property type="project" value="TreeGrafter"/>
</dbReference>
<dbReference type="EMBL" id="PQWO01000008">
    <property type="protein sequence ID" value="PZD72831.1"/>
    <property type="molecule type" value="Genomic_DNA"/>
</dbReference>
<proteinExistence type="inferred from homology"/>
<evidence type="ECO:0000313" key="3">
    <source>
        <dbReference type="EMBL" id="PZD72831.1"/>
    </source>
</evidence>
<dbReference type="RefSeq" id="WP_110986662.1">
    <property type="nucleotide sequence ID" value="NZ_CAWNWM010000008.1"/>
</dbReference>
<dbReference type="InterPro" id="IPR003362">
    <property type="entry name" value="Bact_transf"/>
</dbReference>
<comment type="caution">
    <text evidence="3">The sequence shown here is derived from an EMBL/GenBank/DDBJ whole genome shotgun (WGS) entry which is preliminary data.</text>
</comment>
<organism evidence="3 4">
    <name type="scientific">Acaryochloris thomasi RCC1774</name>
    <dbReference type="NCBI Taxonomy" id="1764569"/>
    <lineage>
        <taxon>Bacteria</taxon>
        <taxon>Bacillati</taxon>
        <taxon>Cyanobacteriota</taxon>
        <taxon>Cyanophyceae</taxon>
        <taxon>Acaryochloridales</taxon>
        <taxon>Acaryochloridaceae</taxon>
        <taxon>Acaryochloris</taxon>
        <taxon>Acaryochloris thomasi</taxon>
    </lineage>
</organism>
<evidence type="ECO:0000313" key="4">
    <source>
        <dbReference type="Proteomes" id="UP000248857"/>
    </source>
</evidence>
<dbReference type="OrthoDB" id="570875at2"/>
<reference evidence="3 4" key="1">
    <citation type="journal article" date="2018" name="Sci. Rep.">
        <title>A novel species of the marine cyanobacterium Acaryochloris with a unique pigment content and lifestyle.</title>
        <authorList>
            <person name="Partensky F."/>
            <person name="Six C."/>
            <person name="Ratin M."/>
            <person name="Garczarek L."/>
            <person name="Vaulot D."/>
            <person name="Probert I."/>
            <person name="Calteau A."/>
            <person name="Gourvil P."/>
            <person name="Marie D."/>
            <person name="Grebert T."/>
            <person name="Bouchier C."/>
            <person name="Le Panse S."/>
            <person name="Gachenot M."/>
            <person name="Rodriguez F."/>
            <person name="Garrido J.L."/>
        </authorList>
    </citation>
    <scope>NUCLEOTIDE SEQUENCE [LARGE SCALE GENOMIC DNA]</scope>
    <source>
        <strain evidence="3 4">RCC1774</strain>
    </source>
</reference>
<dbReference type="Pfam" id="PF02397">
    <property type="entry name" value="Bac_transf"/>
    <property type="match status" value="1"/>
</dbReference>
<gene>
    <name evidence="3" type="primary">wecA_1</name>
    <name evidence="3" type="ORF">C1752_03208</name>
</gene>
<dbReference type="Proteomes" id="UP000248857">
    <property type="component" value="Unassembled WGS sequence"/>
</dbReference>
<dbReference type="PANTHER" id="PTHR30576:SF20">
    <property type="entry name" value="QUINOVOSAMINEPHOSPHOTRANSFERAE-RELATED"/>
    <property type="match status" value="1"/>
</dbReference>
<keyword evidence="3" id="KW-0808">Transferase</keyword>
<comment type="similarity">
    <text evidence="1">Belongs to the bacterial sugar transferase family.</text>
</comment>
<dbReference type="EC" id="2.7.8.40" evidence="3"/>